<dbReference type="GO" id="GO:0005829">
    <property type="term" value="C:cytosol"/>
    <property type="evidence" value="ECO:0007669"/>
    <property type="project" value="TreeGrafter"/>
</dbReference>
<gene>
    <name evidence="13" type="ORF">FD28_GL000788</name>
</gene>
<evidence type="ECO:0000256" key="6">
    <source>
        <dbReference type="ARBA" id="ARBA00011889"/>
    </source>
</evidence>
<dbReference type="EC" id="2.4.2.2" evidence="6"/>
<proteinExistence type="inferred from homology"/>
<dbReference type="Proteomes" id="UP000051580">
    <property type="component" value="Unassembled WGS sequence"/>
</dbReference>
<dbReference type="GO" id="GO:0009032">
    <property type="term" value="F:thymidine phosphorylase activity"/>
    <property type="evidence" value="ECO:0007669"/>
    <property type="project" value="TreeGrafter"/>
</dbReference>
<dbReference type="Gene3D" id="3.90.1170.30">
    <property type="entry name" value="Pyrimidine nucleoside phosphorylase-like, C-terminal domain"/>
    <property type="match status" value="1"/>
</dbReference>
<dbReference type="InterPro" id="IPR017872">
    <property type="entry name" value="Pyrmidine_PPase_CS"/>
</dbReference>
<evidence type="ECO:0000256" key="9">
    <source>
        <dbReference type="ARBA" id="ARBA00022679"/>
    </source>
</evidence>
<dbReference type="InterPro" id="IPR036320">
    <property type="entry name" value="Glycosyl_Trfase_fam3_N_dom_sf"/>
</dbReference>
<evidence type="ECO:0000256" key="8">
    <source>
        <dbReference type="ARBA" id="ARBA00022676"/>
    </source>
</evidence>
<dbReference type="NCBIfam" id="TIGR02644">
    <property type="entry name" value="Y_phosphoryl"/>
    <property type="match status" value="1"/>
</dbReference>
<dbReference type="InterPro" id="IPR000053">
    <property type="entry name" value="Thymidine/pyrmidine_PPase"/>
</dbReference>
<dbReference type="AlphaFoldDB" id="A0A0R1UW32"/>
<comment type="catalytic activity">
    <reaction evidence="11">
        <text>thymidine + phosphate = 2-deoxy-alpha-D-ribose 1-phosphate + thymine</text>
        <dbReference type="Rhea" id="RHEA:16037"/>
        <dbReference type="ChEBI" id="CHEBI:17748"/>
        <dbReference type="ChEBI" id="CHEBI:17821"/>
        <dbReference type="ChEBI" id="CHEBI:43474"/>
        <dbReference type="ChEBI" id="CHEBI:57259"/>
        <dbReference type="EC" id="2.4.2.2"/>
    </reaction>
</comment>
<evidence type="ECO:0000256" key="4">
    <source>
        <dbReference type="ARBA" id="ARBA00006915"/>
    </source>
</evidence>
<dbReference type="GO" id="GO:0006206">
    <property type="term" value="P:pyrimidine nucleobase metabolic process"/>
    <property type="evidence" value="ECO:0007669"/>
    <property type="project" value="InterPro"/>
</dbReference>
<accession>A0A0R1UW32</accession>
<dbReference type="InterPro" id="IPR013102">
    <property type="entry name" value="PYNP_C"/>
</dbReference>
<keyword evidence="14" id="KW-1185">Reference proteome</keyword>
<name>A0A0R1UW32_9LACO</name>
<dbReference type="SUPFAM" id="SSF52418">
    <property type="entry name" value="Nucleoside phosphorylase/phosphoribosyltransferase catalytic domain"/>
    <property type="match status" value="1"/>
</dbReference>
<dbReference type="PANTHER" id="PTHR10515:SF0">
    <property type="entry name" value="THYMIDINE PHOSPHORYLASE"/>
    <property type="match status" value="1"/>
</dbReference>
<dbReference type="InterPro" id="IPR018090">
    <property type="entry name" value="Pyrmidine_PPas_bac/euk"/>
</dbReference>
<dbReference type="PATRIC" id="fig|1423753.3.peg.823"/>
<evidence type="ECO:0000259" key="12">
    <source>
        <dbReference type="SMART" id="SM00941"/>
    </source>
</evidence>
<dbReference type="InterPro" id="IPR035902">
    <property type="entry name" value="Nuc_phospho_transferase"/>
</dbReference>
<evidence type="ECO:0000256" key="10">
    <source>
        <dbReference type="ARBA" id="ARBA00048453"/>
    </source>
</evidence>
<evidence type="ECO:0000256" key="5">
    <source>
        <dbReference type="ARBA" id="ARBA00011738"/>
    </source>
</evidence>
<dbReference type="InterPro" id="IPR000312">
    <property type="entry name" value="Glycosyl_Trfase_fam3"/>
</dbReference>
<dbReference type="Gene3D" id="1.20.970.10">
    <property type="entry name" value="Transferase, Pyrimidine Nucleoside Phosphorylase, Chain C"/>
    <property type="match status" value="1"/>
</dbReference>
<evidence type="ECO:0000256" key="1">
    <source>
        <dbReference type="ARBA" id="ARBA00001066"/>
    </source>
</evidence>
<dbReference type="Pfam" id="PF02885">
    <property type="entry name" value="Glycos_trans_3N"/>
    <property type="match status" value="1"/>
</dbReference>
<evidence type="ECO:0000256" key="7">
    <source>
        <dbReference type="ARBA" id="ARBA00014680"/>
    </source>
</evidence>
<dbReference type="FunFam" id="3.40.1030.10:FF:000003">
    <property type="entry name" value="Pyrimidine-nucleoside phosphorylase"/>
    <property type="match status" value="1"/>
</dbReference>
<dbReference type="EMBL" id="AZFS01000060">
    <property type="protein sequence ID" value="KRL94235.1"/>
    <property type="molecule type" value="Genomic_DNA"/>
</dbReference>
<dbReference type="InterPro" id="IPR036566">
    <property type="entry name" value="PYNP-like_C_sf"/>
</dbReference>
<dbReference type="NCBIfam" id="NF004490">
    <property type="entry name" value="PRK05820.1"/>
    <property type="match status" value="1"/>
</dbReference>
<dbReference type="Gene3D" id="3.40.1030.10">
    <property type="entry name" value="Nucleoside phosphorylase/phosphoribosyltransferase catalytic domain"/>
    <property type="match status" value="1"/>
</dbReference>
<keyword evidence="9" id="KW-0808">Transferase</keyword>
<dbReference type="SMART" id="SM00941">
    <property type="entry name" value="PYNP_C"/>
    <property type="match status" value="1"/>
</dbReference>
<comment type="caution">
    <text evidence="13">The sequence shown here is derived from an EMBL/GenBank/DDBJ whole genome shotgun (WGS) entry which is preliminary data.</text>
</comment>
<dbReference type="SUPFAM" id="SSF54680">
    <property type="entry name" value="Pyrimidine nucleoside phosphorylase C-terminal domain"/>
    <property type="match status" value="1"/>
</dbReference>
<sequence>MVDIIDKKRNGGELTKEEIQTFVDGVVSGEIPDYQTSAFLMATYFKDMTDAERSELTMAMMKSGDHLDLSSIDGLKVDKHSTGGVGDKTSIPLAPIVAALGIPVPMISGRGLGHTGGTLDKLEAIPGYQVEISEADFIKQVKNQGLAIVGATGNIAPADKKIYGLRDVTDTVDSIPLIASSIMSKKIASGTDALVIDVKTGSGAFMKTLDDSRELAKALVGIGKGVGMNCMAIISDMNQPLGNAIGNALEIKESIDLLKGQAPADITDLVLTLGSYMVVMSGKTDSMDEARAMCEKTIEDGSALKKFGDMVEAQGGDRSVIDHPEIMPQATYKIPLPAKTSGVVSRVEADEMGVASMLLGGGRQKADDKLDYAVGIMMNKKVGDKVEAGEPLLTIYSDRENVDDIKDLLYANIEISDSAEPFTLIHETVR</sequence>
<dbReference type="Pfam" id="PF00591">
    <property type="entry name" value="Glycos_transf_3"/>
    <property type="match status" value="1"/>
</dbReference>
<reference evidence="13 14" key="1">
    <citation type="journal article" date="2015" name="Genome Announc.">
        <title>Expanding the biotechnology potential of lactobacilli through comparative genomics of 213 strains and associated genera.</title>
        <authorList>
            <person name="Sun Z."/>
            <person name="Harris H.M."/>
            <person name="McCann A."/>
            <person name="Guo C."/>
            <person name="Argimon S."/>
            <person name="Zhang W."/>
            <person name="Yang X."/>
            <person name="Jeffery I.B."/>
            <person name="Cooney J.C."/>
            <person name="Kagawa T.F."/>
            <person name="Liu W."/>
            <person name="Song Y."/>
            <person name="Salvetti E."/>
            <person name="Wrobel A."/>
            <person name="Rasinkangas P."/>
            <person name="Parkhill J."/>
            <person name="Rea M.C."/>
            <person name="O'Sullivan O."/>
            <person name="Ritari J."/>
            <person name="Douillard F.P."/>
            <person name="Paul Ross R."/>
            <person name="Yang R."/>
            <person name="Briner A.E."/>
            <person name="Felis G.E."/>
            <person name="de Vos W.M."/>
            <person name="Barrangou R."/>
            <person name="Klaenhammer T.R."/>
            <person name="Caufield P.W."/>
            <person name="Cui Y."/>
            <person name="Zhang H."/>
            <person name="O'Toole P.W."/>
        </authorList>
    </citation>
    <scope>NUCLEOTIDE SEQUENCE [LARGE SCALE GENOMIC DNA]</scope>
    <source>
        <strain evidence="13 14">DSM 16381</strain>
    </source>
</reference>
<dbReference type="NCBIfam" id="NF004747">
    <property type="entry name" value="PRK06078.1"/>
    <property type="match status" value="1"/>
</dbReference>
<comment type="catalytic activity">
    <reaction evidence="10">
        <text>uridine + phosphate = alpha-D-ribose 1-phosphate + uracil</text>
        <dbReference type="Rhea" id="RHEA:24388"/>
        <dbReference type="ChEBI" id="CHEBI:16704"/>
        <dbReference type="ChEBI" id="CHEBI:17568"/>
        <dbReference type="ChEBI" id="CHEBI:43474"/>
        <dbReference type="ChEBI" id="CHEBI:57720"/>
        <dbReference type="EC" id="2.4.2.2"/>
    </reaction>
</comment>
<evidence type="ECO:0000313" key="14">
    <source>
        <dbReference type="Proteomes" id="UP000051580"/>
    </source>
</evidence>
<dbReference type="STRING" id="1423753.FD28_GL000788"/>
<evidence type="ECO:0000256" key="11">
    <source>
        <dbReference type="ARBA" id="ARBA00048525"/>
    </source>
</evidence>
<dbReference type="GO" id="GO:0004645">
    <property type="term" value="F:1,4-alpha-oligoglucan phosphorylase activity"/>
    <property type="evidence" value="ECO:0007669"/>
    <property type="project" value="InterPro"/>
</dbReference>
<dbReference type="InterPro" id="IPR017459">
    <property type="entry name" value="Glycosyl_Trfase_fam3_N_dom"/>
</dbReference>
<comment type="catalytic activity">
    <reaction evidence="1">
        <text>2'-deoxyuridine + phosphate = 2-deoxy-alpha-D-ribose 1-phosphate + uracil</text>
        <dbReference type="Rhea" id="RHEA:22824"/>
        <dbReference type="ChEBI" id="CHEBI:16450"/>
        <dbReference type="ChEBI" id="CHEBI:17568"/>
        <dbReference type="ChEBI" id="CHEBI:43474"/>
        <dbReference type="ChEBI" id="CHEBI:57259"/>
        <dbReference type="EC" id="2.4.2.2"/>
    </reaction>
</comment>
<organism evidence="13 14">
    <name type="scientific">Levilactobacillus hammesii DSM 16381</name>
    <dbReference type="NCBI Taxonomy" id="1423753"/>
    <lineage>
        <taxon>Bacteria</taxon>
        <taxon>Bacillati</taxon>
        <taxon>Bacillota</taxon>
        <taxon>Bacilli</taxon>
        <taxon>Lactobacillales</taxon>
        <taxon>Lactobacillaceae</taxon>
        <taxon>Levilactobacillus</taxon>
    </lineage>
</organism>
<comment type="function">
    <text evidence="3">Catalyzes phosphorolysis of the pyrimidine nucleosides uridine, thymidine and 2'-deoxyuridine with the formation of the corresponding pyrimidine base and ribose-1-phosphate.</text>
</comment>
<dbReference type="PIRSF" id="PIRSF000478">
    <property type="entry name" value="TP_PyNP"/>
    <property type="match status" value="1"/>
</dbReference>
<dbReference type="PROSITE" id="PS00647">
    <property type="entry name" value="THYMID_PHOSPHORYLASE"/>
    <property type="match status" value="1"/>
</dbReference>
<comment type="subunit">
    <text evidence="5">Homodimer.</text>
</comment>
<dbReference type="Pfam" id="PF07831">
    <property type="entry name" value="PYNP_C"/>
    <property type="match status" value="1"/>
</dbReference>
<dbReference type="GO" id="GO:0006213">
    <property type="term" value="P:pyrimidine nucleoside metabolic process"/>
    <property type="evidence" value="ECO:0007669"/>
    <property type="project" value="InterPro"/>
</dbReference>
<protein>
    <recommendedName>
        <fullName evidence="7">Pyrimidine-nucleoside phosphorylase</fullName>
        <ecNumber evidence="6">2.4.2.2</ecNumber>
    </recommendedName>
</protein>
<dbReference type="SUPFAM" id="SSF47648">
    <property type="entry name" value="Nucleoside phosphorylase/phosphoribosyltransferase N-terminal domain"/>
    <property type="match status" value="1"/>
</dbReference>
<keyword evidence="8" id="KW-0328">Glycosyltransferase</keyword>
<evidence type="ECO:0000256" key="2">
    <source>
        <dbReference type="ARBA" id="ARBA00001958"/>
    </source>
</evidence>
<feature type="domain" description="Pyrimidine nucleoside phosphorylase C-terminal" evidence="12">
    <location>
        <begin position="343"/>
        <end position="416"/>
    </location>
</feature>
<comment type="cofactor">
    <cofactor evidence="2">
        <name>K(+)</name>
        <dbReference type="ChEBI" id="CHEBI:29103"/>
    </cofactor>
</comment>
<evidence type="ECO:0000256" key="3">
    <source>
        <dbReference type="ARBA" id="ARBA00003877"/>
    </source>
</evidence>
<evidence type="ECO:0000313" key="13">
    <source>
        <dbReference type="EMBL" id="KRL94235.1"/>
    </source>
</evidence>
<comment type="similarity">
    <text evidence="4">Belongs to the thymidine/pyrimidine-nucleoside phosphorylase family.</text>
</comment>
<dbReference type="PANTHER" id="PTHR10515">
    <property type="entry name" value="THYMIDINE PHOSPHORYLASE"/>
    <property type="match status" value="1"/>
</dbReference>